<keyword evidence="2" id="KW-1185">Reference proteome</keyword>
<feature type="non-terminal residue" evidence="1">
    <location>
        <position position="88"/>
    </location>
</feature>
<name>A0ACA9SM27_9GLOM</name>
<organism evidence="1 2">
    <name type="scientific">Racocetra persica</name>
    <dbReference type="NCBI Taxonomy" id="160502"/>
    <lineage>
        <taxon>Eukaryota</taxon>
        <taxon>Fungi</taxon>
        <taxon>Fungi incertae sedis</taxon>
        <taxon>Mucoromycota</taxon>
        <taxon>Glomeromycotina</taxon>
        <taxon>Glomeromycetes</taxon>
        <taxon>Diversisporales</taxon>
        <taxon>Gigasporaceae</taxon>
        <taxon>Racocetra</taxon>
    </lineage>
</organism>
<dbReference type="EMBL" id="CAJVQC010134144">
    <property type="protein sequence ID" value="CAG8842411.1"/>
    <property type="molecule type" value="Genomic_DNA"/>
</dbReference>
<sequence length="88" mass="10092">TTTAYKRIFETLFDLIKYFTRQLPKFKHIHRDSWSCIIGDLDLAQIIGLGETLALIDSSYKIESLLMATAEKVDIIFNKLLASNENII</sequence>
<reference evidence="1" key="1">
    <citation type="submission" date="2021-06" db="EMBL/GenBank/DDBJ databases">
        <authorList>
            <person name="Kallberg Y."/>
            <person name="Tangrot J."/>
            <person name="Rosling A."/>
        </authorList>
    </citation>
    <scope>NUCLEOTIDE SEQUENCE</scope>
    <source>
        <strain evidence="1">MA461A</strain>
    </source>
</reference>
<protein>
    <submittedName>
        <fullName evidence="1">33168_t:CDS:1</fullName>
    </submittedName>
</protein>
<gene>
    <name evidence="1" type="ORF">RPERSI_LOCUS32308</name>
</gene>
<evidence type="ECO:0000313" key="2">
    <source>
        <dbReference type="Proteomes" id="UP000789920"/>
    </source>
</evidence>
<feature type="non-terminal residue" evidence="1">
    <location>
        <position position="1"/>
    </location>
</feature>
<dbReference type="Proteomes" id="UP000789920">
    <property type="component" value="Unassembled WGS sequence"/>
</dbReference>
<proteinExistence type="predicted"/>
<comment type="caution">
    <text evidence="1">The sequence shown here is derived from an EMBL/GenBank/DDBJ whole genome shotgun (WGS) entry which is preliminary data.</text>
</comment>
<accession>A0ACA9SM27</accession>
<evidence type="ECO:0000313" key="1">
    <source>
        <dbReference type="EMBL" id="CAG8842411.1"/>
    </source>
</evidence>